<comment type="caution">
    <text evidence="1">The sequence shown here is derived from an EMBL/GenBank/DDBJ whole genome shotgun (WGS) entry which is preliminary data.</text>
</comment>
<organism evidence="1">
    <name type="scientific">marine sediment metagenome</name>
    <dbReference type="NCBI Taxonomy" id="412755"/>
    <lineage>
        <taxon>unclassified sequences</taxon>
        <taxon>metagenomes</taxon>
        <taxon>ecological metagenomes</taxon>
    </lineage>
</organism>
<dbReference type="AlphaFoldDB" id="X0WZ72"/>
<accession>X0WZ72</accession>
<dbReference type="Gene3D" id="3.40.1190.20">
    <property type="match status" value="1"/>
</dbReference>
<dbReference type="EMBL" id="BARS01047554">
    <property type="protein sequence ID" value="GAG28482.1"/>
    <property type="molecule type" value="Genomic_DNA"/>
</dbReference>
<evidence type="ECO:0000313" key="1">
    <source>
        <dbReference type="EMBL" id="GAG28482.1"/>
    </source>
</evidence>
<name>X0WZ72_9ZZZZ</name>
<feature type="non-terminal residue" evidence="1">
    <location>
        <position position="1"/>
    </location>
</feature>
<protein>
    <submittedName>
        <fullName evidence="1">Uncharacterized protein</fullName>
    </submittedName>
</protein>
<proteinExistence type="predicted"/>
<reference evidence="1" key="1">
    <citation type="journal article" date="2014" name="Front. Microbiol.">
        <title>High frequency of phylogenetically diverse reductive dehalogenase-homologous genes in deep subseafloor sedimentary metagenomes.</title>
        <authorList>
            <person name="Kawai M."/>
            <person name="Futagami T."/>
            <person name="Toyoda A."/>
            <person name="Takaki Y."/>
            <person name="Nishi S."/>
            <person name="Hori S."/>
            <person name="Arai W."/>
            <person name="Tsubouchi T."/>
            <person name="Morono Y."/>
            <person name="Uchiyama I."/>
            <person name="Ito T."/>
            <person name="Fujiyama A."/>
            <person name="Inagaki F."/>
            <person name="Takami H."/>
        </authorList>
    </citation>
    <scope>NUCLEOTIDE SEQUENCE</scope>
    <source>
        <strain evidence="1">Expedition CK06-06</strain>
    </source>
</reference>
<gene>
    <name evidence="1" type="ORF">S01H1_71413</name>
</gene>
<sequence length="56" mass="6469">YEYLKTGDLKKSGCFASSVSSLKIEHTGPDFSMEENEVRNRQASLLDKKDFKILQW</sequence>
<dbReference type="InterPro" id="IPR029056">
    <property type="entry name" value="Ribokinase-like"/>
</dbReference>